<sequence>MESTDTTSANQAHDAHLDGDNVEKHAGEEAPQQPAIIYPSKLKQSFIVTGLLLGIFLAGLDISIISTAIPAITNEFNSLSQAGWYGSVFFLCYAAFQSVWGKAYKFFDMKFVFLAAIFVFEVGCLIGGLAPNSPALIVGRAIQGGGAAGILLGCYSISNFIAPPEKVPLIVGMIGTMFSIASVIGPLLGGVFTSGVTWRWCFYINLPIGGIPFAFILFFFKTPPHAKIAQKTPLREILISFDPIGTLTFLAAIICFFLALGWGGTEKAWNSSQVIGLLVGWALLTILFIANEIWQGERALMVLRLLKNRDIRVGCIYLFFLYGAYFAVVYNIPTYFQATAGLSPRDSGIRTIPIICSSSIVTFISSVGFGKIGKYSPFLLAGAALSTVAGGLIYSFDVDTSLGKQIGYQILLGTGVGLVVQIPPIIAGTVSANADKAIALGIVLVTQFYSAAMVIAASSAITNNLLIKNVPILAPGTSAAEVLAIGPYDLQHYYSGDTLLGIRKAYVVGLRGAWALGVALWGVSFFVAFLAKWPGQMVPAVEPKEDGAGSSQSSEKVIIPQH</sequence>
<evidence type="ECO:0000256" key="3">
    <source>
        <dbReference type="ARBA" id="ARBA00022692"/>
    </source>
</evidence>
<dbReference type="InterPro" id="IPR036259">
    <property type="entry name" value="MFS_trans_sf"/>
</dbReference>
<feature type="transmembrane region" description="Helical" evidence="7">
    <location>
        <begin position="352"/>
        <end position="370"/>
    </location>
</feature>
<keyword evidence="5 7" id="KW-0472">Membrane</keyword>
<evidence type="ECO:0000256" key="5">
    <source>
        <dbReference type="ARBA" id="ARBA00023136"/>
    </source>
</evidence>
<dbReference type="PROSITE" id="PS50850">
    <property type="entry name" value="MFS"/>
    <property type="match status" value="1"/>
</dbReference>
<evidence type="ECO:0000256" key="2">
    <source>
        <dbReference type="ARBA" id="ARBA00022448"/>
    </source>
</evidence>
<feature type="transmembrane region" description="Helical" evidence="7">
    <location>
        <begin position="315"/>
        <end position="332"/>
    </location>
</feature>
<dbReference type="Gene3D" id="1.20.1250.20">
    <property type="entry name" value="MFS general substrate transporter like domains"/>
    <property type="match status" value="1"/>
</dbReference>
<reference evidence="9" key="1">
    <citation type="submission" date="2023-10" db="EMBL/GenBank/DDBJ databases">
        <authorList>
            <person name="Hackl T."/>
        </authorList>
    </citation>
    <scope>NUCLEOTIDE SEQUENCE</scope>
</reference>
<feature type="transmembrane region" description="Helical" evidence="7">
    <location>
        <begin position="513"/>
        <end position="531"/>
    </location>
</feature>
<dbReference type="AlphaFoldDB" id="A0AAI8VK27"/>
<evidence type="ECO:0000259" key="8">
    <source>
        <dbReference type="PROSITE" id="PS50850"/>
    </source>
</evidence>
<dbReference type="SUPFAM" id="SSF103473">
    <property type="entry name" value="MFS general substrate transporter"/>
    <property type="match status" value="1"/>
</dbReference>
<keyword evidence="10" id="KW-1185">Reference proteome</keyword>
<feature type="region of interest" description="Disordered" evidence="6">
    <location>
        <begin position="542"/>
        <end position="562"/>
    </location>
</feature>
<feature type="transmembrane region" description="Helical" evidence="7">
    <location>
        <begin position="84"/>
        <end position="104"/>
    </location>
</feature>
<feature type="transmembrane region" description="Helical" evidence="7">
    <location>
        <begin position="200"/>
        <end position="220"/>
    </location>
</feature>
<feature type="transmembrane region" description="Helical" evidence="7">
    <location>
        <begin position="46"/>
        <end position="72"/>
    </location>
</feature>
<feature type="transmembrane region" description="Helical" evidence="7">
    <location>
        <begin position="438"/>
        <end position="461"/>
    </location>
</feature>
<keyword evidence="4 7" id="KW-1133">Transmembrane helix</keyword>
<evidence type="ECO:0000256" key="4">
    <source>
        <dbReference type="ARBA" id="ARBA00022989"/>
    </source>
</evidence>
<name>A0AAI8VK27_9PEZI</name>
<dbReference type="GO" id="GO:0005886">
    <property type="term" value="C:plasma membrane"/>
    <property type="evidence" value="ECO:0007669"/>
    <property type="project" value="TreeGrafter"/>
</dbReference>
<gene>
    <name evidence="9" type="ORF">KHLLAP_LOCUS6832</name>
</gene>
<protein>
    <submittedName>
        <fullName evidence="9">Uu.00g004940.m01.CDS01</fullName>
    </submittedName>
</protein>
<dbReference type="InterPro" id="IPR011701">
    <property type="entry name" value="MFS"/>
</dbReference>
<dbReference type="PANTHER" id="PTHR23501">
    <property type="entry name" value="MAJOR FACILITATOR SUPERFAMILY"/>
    <property type="match status" value="1"/>
</dbReference>
<dbReference type="CDD" id="cd17502">
    <property type="entry name" value="MFS_Azr1_MDR_like"/>
    <property type="match status" value="1"/>
</dbReference>
<evidence type="ECO:0000313" key="10">
    <source>
        <dbReference type="Proteomes" id="UP001295740"/>
    </source>
</evidence>
<accession>A0AAI8VK27</accession>
<dbReference type="Pfam" id="PF07690">
    <property type="entry name" value="MFS_1"/>
    <property type="match status" value="1"/>
</dbReference>
<feature type="transmembrane region" description="Helical" evidence="7">
    <location>
        <begin position="406"/>
        <end position="426"/>
    </location>
</feature>
<evidence type="ECO:0000313" key="9">
    <source>
        <dbReference type="EMBL" id="CAJ2506364.1"/>
    </source>
</evidence>
<feature type="transmembrane region" description="Helical" evidence="7">
    <location>
        <begin position="111"/>
        <end position="130"/>
    </location>
</feature>
<dbReference type="GO" id="GO:0022857">
    <property type="term" value="F:transmembrane transporter activity"/>
    <property type="evidence" value="ECO:0007669"/>
    <property type="project" value="InterPro"/>
</dbReference>
<dbReference type="FunFam" id="1.20.1720.10:FF:000012">
    <property type="entry name" value="MFS toxin efflux pump (AflT)"/>
    <property type="match status" value="1"/>
</dbReference>
<dbReference type="InterPro" id="IPR020846">
    <property type="entry name" value="MFS_dom"/>
</dbReference>
<feature type="domain" description="Major facilitator superfamily (MFS) profile" evidence="8">
    <location>
        <begin position="47"/>
        <end position="536"/>
    </location>
</feature>
<keyword evidence="2" id="KW-0813">Transport</keyword>
<feature type="transmembrane region" description="Helical" evidence="7">
    <location>
        <begin position="274"/>
        <end position="294"/>
    </location>
</feature>
<dbReference type="PANTHER" id="PTHR23501:SF177">
    <property type="entry name" value="MAJOR FACILITATOR SUPERFAMILY (MFS) PROFILE DOMAIN-CONTAINING PROTEIN-RELATED"/>
    <property type="match status" value="1"/>
</dbReference>
<organism evidence="9 10">
    <name type="scientific">Anthostomella pinea</name>
    <dbReference type="NCBI Taxonomy" id="933095"/>
    <lineage>
        <taxon>Eukaryota</taxon>
        <taxon>Fungi</taxon>
        <taxon>Dikarya</taxon>
        <taxon>Ascomycota</taxon>
        <taxon>Pezizomycotina</taxon>
        <taxon>Sordariomycetes</taxon>
        <taxon>Xylariomycetidae</taxon>
        <taxon>Xylariales</taxon>
        <taxon>Xylariaceae</taxon>
        <taxon>Anthostomella</taxon>
    </lineage>
</organism>
<evidence type="ECO:0000256" key="1">
    <source>
        <dbReference type="ARBA" id="ARBA00004141"/>
    </source>
</evidence>
<feature type="transmembrane region" description="Helical" evidence="7">
    <location>
        <begin position="136"/>
        <end position="155"/>
    </location>
</feature>
<evidence type="ECO:0000256" key="6">
    <source>
        <dbReference type="SAM" id="MobiDB-lite"/>
    </source>
</evidence>
<feature type="transmembrane region" description="Helical" evidence="7">
    <location>
        <begin position="241"/>
        <end position="262"/>
    </location>
</feature>
<feature type="transmembrane region" description="Helical" evidence="7">
    <location>
        <begin position="377"/>
        <end position="394"/>
    </location>
</feature>
<evidence type="ECO:0000256" key="7">
    <source>
        <dbReference type="SAM" id="Phobius"/>
    </source>
</evidence>
<comment type="subcellular location">
    <subcellularLocation>
        <location evidence="1">Membrane</location>
        <topology evidence="1">Multi-pass membrane protein</topology>
    </subcellularLocation>
</comment>
<dbReference type="Proteomes" id="UP001295740">
    <property type="component" value="Unassembled WGS sequence"/>
</dbReference>
<dbReference type="EMBL" id="CAUWAG010000008">
    <property type="protein sequence ID" value="CAJ2506364.1"/>
    <property type="molecule type" value="Genomic_DNA"/>
</dbReference>
<proteinExistence type="predicted"/>
<comment type="caution">
    <text evidence="9">The sequence shown here is derived from an EMBL/GenBank/DDBJ whole genome shotgun (WGS) entry which is preliminary data.</text>
</comment>
<keyword evidence="3 7" id="KW-0812">Transmembrane</keyword>
<feature type="transmembrane region" description="Helical" evidence="7">
    <location>
        <begin position="167"/>
        <end position="188"/>
    </location>
</feature>